<name>A0A5M4FCJ5_9ACTN</name>
<reference evidence="4" key="1">
    <citation type="submission" date="2019-09" db="EMBL/GenBank/DDBJ databases">
        <authorList>
            <person name="Li J."/>
        </authorList>
    </citation>
    <scope>NUCLEOTIDE SEQUENCE [LARGE SCALE GENOMIC DNA]</scope>
    <source>
        <strain evidence="4">JCM 14732</strain>
    </source>
</reference>
<evidence type="ECO:0000256" key="1">
    <source>
        <dbReference type="ARBA" id="ARBA00022676"/>
    </source>
</evidence>
<dbReference type="PANTHER" id="PTHR45947:SF3">
    <property type="entry name" value="SULFOQUINOVOSYL TRANSFERASE SQD2"/>
    <property type="match status" value="1"/>
</dbReference>
<evidence type="ECO:0000313" key="4">
    <source>
        <dbReference type="EMBL" id="KAA1396076.1"/>
    </source>
</evidence>
<feature type="domain" description="Glycosyltransferase subfamily 4-like N-terminal" evidence="3">
    <location>
        <begin position="15"/>
        <end position="192"/>
    </location>
</feature>
<dbReference type="Gene3D" id="3.40.50.2000">
    <property type="entry name" value="Glycogen Phosphorylase B"/>
    <property type="match status" value="2"/>
</dbReference>
<dbReference type="RefSeq" id="WP_149690719.1">
    <property type="nucleotide sequence ID" value="NZ_SDPQ02000003.1"/>
</dbReference>
<evidence type="ECO:0000256" key="2">
    <source>
        <dbReference type="ARBA" id="ARBA00022679"/>
    </source>
</evidence>
<dbReference type="PANTHER" id="PTHR45947">
    <property type="entry name" value="SULFOQUINOVOSYL TRANSFERASE SQD2"/>
    <property type="match status" value="1"/>
</dbReference>
<comment type="caution">
    <text evidence="4">The sequence shown here is derived from an EMBL/GenBank/DDBJ whole genome shotgun (WGS) entry which is preliminary data.</text>
</comment>
<gene>
    <name evidence="4" type="ORF">ESP70_018315</name>
</gene>
<dbReference type="InterPro" id="IPR050194">
    <property type="entry name" value="Glycosyltransferase_grp1"/>
</dbReference>
<dbReference type="SUPFAM" id="SSF53756">
    <property type="entry name" value="UDP-Glycosyltransferase/glycogen phosphorylase"/>
    <property type="match status" value="1"/>
</dbReference>
<accession>A0A5M4FCJ5</accession>
<dbReference type="GO" id="GO:0016758">
    <property type="term" value="F:hexosyltransferase activity"/>
    <property type="evidence" value="ECO:0007669"/>
    <property type="project" value="TreeGrafter"/>
</dbReference>
<dbReference type="OrthoDB" id="3180470at2"/>
<evidence type="ECO:0000313" key="5">
    <source>
        <dbReference type="Proteomes" id="UP000380867"/>
    </source>
</evidence>
<dbReference type="Pfam" id="PF13692">
    <property type="entry name" value="Glyco_trans_1_4"/>
    <property type="match status" value="1"/>
</dbReference>
<organism evidence="4 5">
    <name type="scientific">Aeromicrobium ginsengisoli</name>
    <dbReference type="NCBI Taxonomy" id="363867"/>
    <lineage>
        <taxon>Bacteria</taxon>
        <taxon>Bacillati</taxon>
        <taxon>Actinomycetota</taxon>
        <taxon>Actinomycetes</taxon>
        <taxon>Propionibacteriales</taxon>
        <taxon>Nocardioidaceae</taxon>
        <taxon>Aeromicrobium</taxon>
    </lineage>
</organism>
<dbReference type="AlphaFoldDB" id="A0A5M4FCJ5"/>
<keyword evidence="1" id="KW-0328">Glycosyltransferase</keyword>
<evidence type="ECO:0000259" key="3">
    <source>
        <dbReference type="Pfam" id="PF13579"/>
    </source>
</evidence>
<dbReference type="Proteomes" id="UP000380867">
    <property type="component" value="Unassembled WGS sequence"/>
</dbReference>
<protein>
    <submittedName>
        <fullName evidence="4">Glycosyltransferase family 4 protein</fullName>
    </submittedName>
</protein>
<dbReference type="CDD" id="cd03794">
    <property type="entry name" value="GT4_WbuB-like"/>
    <property type="match status" value="1"/>
</dbReference>
<proteinExistence type="predicted"/>
<dbReference type="EMBL" id="SDPQ02000003">
    <property type="protein sequence ID" value="KAA1396076.1"/>
    <property type="molecule type" value="Genomic_DNA"/>
</dbReference>
<dbReference type="InterPro" id="IPR028098">
    <property type="entry name" value="Glyco_trans_4-like_N"/>
</dbReference>
<dbReference type="GO" id="GO:1901137">
    <property type="term" value="P:carbohydrate derivative biosynthetic process"/>
    <property type="evidence" value="ECO:0007669"/>
    <property type="project" value="UniProtKB-ARBA"/>
</dbReference>
<keyword evidence="5" id="KW-1185">Reference proteome</keyword>
<sequence>MEVIVHDFSGHPFQAELSRKLAGRGHTVEHVSAEQYVSGKGHLEHQDDDPDSLTFSSIKLDLPFKKYAPFSRLRWERAYAHEWIAQLRSWSPDVVIACNLPLITLFLFSRHAKRRKLAWVLWHQDIYSFALADELRRKLPRPLAWLGGKVLVGLEARCARRAAHVVAIGDAFEGVYRDWNVPTDHVSVIPNWAPLDKIYPVERDNARTADLFDAGTELRLVYAGTLGRKHNPRLLIDLLTTVRSKGIDAEIAVISEGEAADDLATIARDEKLPVRVLPFQPAADLPNVLGTADVLVALLEPDATKFSIPSKVLSYMAAGRPILGLMPADNPAAADIVATGGHVGLPSTAGALASVEWLVTLEADPELVATIGKRSREVAEQKFDVDKVAAEFETILTDVTAARSSSTV</sequence>
<dbReference type="Pfam" id="PF13579">
    <property type="entry name" value="Glyco_trans_4_4"/>
    <property type="match status" value="1"/>
</dbReference>
<keyword evidence="2" id="KW-0808">Transferase</keyword>